<proteinExistence type="predicted"/>
<feature type="coiled-coil region" evidence="1">
    <location>
        <begin position="115"/>
        <end position="149"/>
    </location>
</feature>
<dbReference type="RefSeq" id="WP_058739219.1">
    <property type="nucleotide sequence ID" value="NZ_CP011266.1"/>
</dbReference>
<feature type="region of interest" description="Disordered" evidence="2">
    <location>
        <begin position="248"/>
        <end position="271"/>
    </location>
</feature>
<dbReference type="OrthoDB" id="78032at2157"/>
<dbReference type="PATRIC" id="fig|230361.4.peg.1197"/>
<feature type="compositionally biased region" description="Acidic residues" evidence="2">
    <location>
        <begin position="257"/>
        <end position="271"/>
    </location>
</feature>
<accession>A0A0U3CTD8</accession>
<sequence length="271" mass="31277">MDDKDTKEFRFGNEKFGGSYKPGEFELKFPNELSSEEFENMFKERLESLHKIGREFIPFKDEIKDELKSKKAKLKPFSIRVKPRTKAFFKSSSILSPREVLEIYENYTNGSEAFIDSLVEDEKKLEQQLAEIQEKLHNARLFKEKLNNLDINNSKQSDDEIISSLSEEYENSQIKAVSTTEEIIADIELYNTQKIIVDDCETIKVVAANDVIPVIYFISCASSEDEPVKVLSEIKQYCSDEEIEFVENNSPRTSIAVEDDETEENSEDGEE</sequence>
<name>A0A0U3CTD8_9EURY</name>
<evidence type="ECO:0000256" key="1">
    <source>
        <dbReference type="SAM" id="Coils"/>
    </source>
</evidence>
<dbReference type="AlphaFoldDB" id="A0A0U3CTD8"/>
<dbReference type="KEGG" id="mmil:sm9_1159"/>
<keyword evidence="4" id="KW-1185">Reference proteome</keyword>
<protein>
    <submittedName>
        <fullName evidence="3">Uncharacterized protein</fullName>
    </submittedName>
</protein>
<dbReference type="GeneID" id="26736119"/>
<evidence type="ECO:0000313" key="3">
    <source>
        <dbReference type="EMBL" id="ALT68943.1"/>
    </source>
</evidence>
<gene>
    <name evidence="3" type="ORF">sm9_1159</name>
</gene>
<keyword evidence="1" id="KW-0175">Coiled coil</keyword>
<organism evidence="3 4">
    <name type="scientific">Methanobrevibacter millerae</name>
    <dbReference type="NCBI Taxonomy" id="230361"/>
    <lineage>
        <taxon>Archaea</taxon>
        <taxon>Methanobacteriati</taxon>
        <taxon>Methanobacteriota</taxon>
        <taxon>Methanomada group</taxon>
        <taxon>Methanobacteria</taxon>
        <taxon>Methanobacteriales</taxon>
        <taxon>Methanobacteriaceae</taxon>
        <taxon>Methanobrevibacter</taxon>
    </lineage>
</organism>
<evidence type="ECO:0000313" key="4">
    <source>
        <dbReference type="Proteomes" id="UP000067738"/>
    </source>
</evidence>
<evidence type="ECO:0000256" key="2">
    <source>
        <dbReference type="SAM" id="MobiDB-lite"/>
    </source>
</evidence>
<dbReference type="Proteomes" id="UP000067738">
    <property type="component" value="Chromosome"/>
</dbReference>
<dbReference type="EMBL" id="CP011266">
    <property type="protein sequence ID" value="ALT68943.1"/>
    <property type="molecule type" value="Genomic_DNA"/>
</dbReference>
<reference evidence="3 4" key="1">
    <citation type="submission" date="2015-04" db="EMBL/GenBank/DDBJ databases">
        <title>The complete genome sequence of the rumen methanogen Methanobrevibacter millerae SM9.</title>
        <authorList>
            <person name="Leahy S.C."/>
            <person name="Kelly W.J."/>
            <person name="Pacheco D.M."/>
            <person name="Li D."/>
            <person name="Altermann E."/>
            <person name="Attwood G.T."/>
        </authorList>
    </citation>
    <scope>NUCLEOTIDE SEQUENCE [LARGE SCALE GENOMIC DNA]</scope>
    <source>
        <strain evidence="3 4">SM9</strain>
    </source>
</reference>